<accession>A0AA37T2U0</accession>
<dbReference type="EMBL" id="BSOT01000010">
    <property type="protein sequence ID" value="GLR72491.1"/>
    <property type="molecule type" value="Genomic_DNA"/>
</dbReference>
<sequence length="96" mass="10315">MNVKTKLLITTFVAACAFSGSAQAEQSPLETIVTGLVKSSLAEVTREINTTIQRDILTSSYESIAPSDKKVGKVTIKDLVVESKKIESNQAQPSDD</sequence>
<feature type="chain" id="PRO_5041302338" description="Periplasmic protein" evidence="1">
    <location>
        <begin position="25"/>
        <end position="96"/>
    </location>
</feature>
<dbReference type="Proteomes" id="UP001156601">
    <property type="component" value="Unassembled WGS sequence"/>
</dbReference>
<organism evidence="2 3">
    <name type="scientific">Agaribacter marinus</name>
    <dbReference type="NCBI Taxonomy" id="1431249"/>
    <lineage>
        <taxon>Bacteria</taxon>
        <taxon>Pseudomonadati</taxon>
        <taxon>Pseudomonadota</taxon>
        <taxon>Gammaproteobacteria</taxon>
        <taxon>Alteromonadales</taxon>
        <taxon>Alteromonadaceae</taxon>
        <taxon>Agaribacter</taxon>
    </lineage>
</organism>
<reference evidence="2" key="1">
    <citation type="journal article" date="2014" name="Int. J. Syst. Evol. Microbiol.">
        <title>Complete genome sequence of Corynebacterium casei LMG S-19264T (=DSM 44701T), isolated from a smear-ripened cheese.</title>
        <authorList>
            <consortium name="US DOE Joint Genome Institute (JGI-PGF)"/>
            <person name="Walter F."/>
            <person name="Albersmeier A."/>
            <person name="Kalinowski J."/>
            <person name="Ruckert C."/>
        </authorList>
    </citation>
    <scope>NUCLEOTIDE SEQUENCE</scope>
    <source>
        <strain evidence="2">NBRC 110023</strain>
    </source>
</reference>
<keyword evidence="3" id="KW-1185">Reference proteome</keyword>
<evidence type="ECO:0008006" key="4">
    <source>
        <dbReference type="Google" id="ProtNLM"/>
    </source>
</evidence>
<keyword evidence="1" id="KW-0732">Signal</keyword>
<dbReference type="AlphaFoldDB" id="A0AA37T2U0"/>
<evidence type="ECO:0000313" key="3">
    <source>
        <dbReference type="Proteomes" id="UP001156601"/>
    </source>
</evidence>
<evidence type="ECO:0000256" key="1">
    <source>
        <dbReference type="SAM" id="SignalP"/>
    </source>
</evidence>
<reference evidence="2" key="2">
    <citation type="submission" date="2023-01" db="EMBL/GenBank/DDBJ databases">
        <title>Draft genome sequence of Agaribacter marinus strain NBRC 110023.</title>
        <authorList>
            <person name="Sun Q."/>
            <person name="Mori K."/>
        </authorList>
    </citation>
    <scope>NUCLEOTIDE SEQUENCE</scope>
    <source>
        <strain evidence="2">NBRC 110023</strain>
    </source>
</reference>
<proteinExistence type="predicted"/>
<protein>
    <recommendedName>
        <fullName evidence="4">Periplasmic protein</fullName>
    </recommendedName>
</protein>
<name>A0AA37T2U0_9ALTE</name>
<dbReference type="RefSeq" id="WP_284218907.1">
    <property type="nucleotide sequence ID" value="NZ_BSOT01000010.1"/>
</dbReference>
<evidence type="ECO:0000313" key="2">
    <source>
        <dbReference type="EMBL" id="GLR72491.1"/>
    </source>
</evidence>
<gene>
    <name evidence="2" type="ORF">GCM10007852_33990</name>
</gene>
<comment type="caution">
    <text evidence="2">The sequence shown here is derived from an EMBL/GenBank/DDBJ whole genome shotgun (WGS) entry which is preliminary data.</text>
</comment>
<feature type="signal peptide" evidence="1">
    <location>
        <begin position="1"/>
        <end position="24"/>
    </location>
</feature>